<dbReference type="AlphaFoldDB" id="A0A2G2ZI01"/>
<evidence type="ECO:0000313" key="5">
    <source>
        <dbReference type="Proteomes" id="UP000222542"/>
    </source>
</evidence>
<evidence type="ECO:0000256" key="2">
    <source>
        <dbReference type="SAM" id="MobiDB-lite"/>
    </source>
</evidence>
<evidence type="ECO:0000256" key="1">
    <source>
        <dbReference type="PROSITE-ProRule" id="PRU00047"/>
    </source>
</evidence>
<feature type="domain" description="CCHC-type" evidence="3">
    <location>
        <begin position="33"/>
        <end position="48"/>
    </location>
</feature>
<dbReference type="PROSITE" id="PS50158">
    <property type="entry name" value="ZF_CCHC"/>
    <property type="match status" value="1"/>
</dbReference>
<reference evidence="4 5" key="1">
    <citation type="journal article" date="2014" name="Nat. Genet.">
        <title>Genome sequence of the hot pepper provides insights into the evolution of pungency in Capsicum species.</title>
        <authorList>
            <person name="Kim S."/>
            <person name="Park M."/>
            <person name="Yeom S.I."/>
            <person name="Kim Y.M."/>
            <person name="Lee J.M."/>
            <person name="Lee H.A."/>
            <person name="Seo E."/>
            <person name="Choi J."/>
            <person name="Cheong K."/>
            <person name="Kim K.T."/>
            <person name="Jung K."/>
            <person name="Lee G.W."/>
            <person name="Oh S.K."/>
            <person name="Bae C."/>
            <person name="Kim S.B."/>
            <person name="Lee H.Y."/>
            <person name="Kim S.Y."/>
            <person name="Kim M.S."/>
            <person name="Kang B.C."/>
            <person name="Jo Y.D."/>
            <person name="Yang H.B."/>
            <person name="Jeong H.J."/>
            <person name="Kang W.H."/>
            <person name="Kwon J.K."/>
            <person name="Shin C."/>
            <person name="Lim J.Y."/>
            <person name="Park J.H."/>
            <person name="Huh J.H."/>
            <person name="Kim J.S."/>
            <person name="Kim B.D."/>
            <person name="Cohen O."/>
            <person name="Paran I."/>
            <person name="Suh M.C."/>
            <person name="Lee S.B."/>
            <person name="Kim Y.K."/>
            <person name="Shin Y."/>
            <person name="Noh S.J."/>
            <person name="Park J."/>
            <person name="Seo Y.S."/>
            <person name="Kwon S.Y."/>
            <person name="Kim H.A."/>
            <person name="Park J.M."/>
            <person name="Kim H.J."/>
            <person name="Choi S.B."/>
            <person name="Bosland P.W."/>
            <person name="Reeves G."/>
            <person name="Jo S.H."/>
            <person name="Lee B.W."/>
            <person name="Cho H.T."/>
            <person name="Choi H.S."/>
            <person name="Lee M.S."/>
            <person name="Yu Y."/>
            <person name="Do Choi Y."/>
            <person name="Park B.S."/>
            <person name="van Deynze A."/>
            <person name="Ashrafi H."/>
            <person name="Hill T."/>
            <person name="Kim W.T."/>
            <person name="Pai H.S."/>
            <person name="Ahn H.K."/>
            <person name="Yeam I."/>
            <person name="Giovannoni J.J."/>
            <person name="Rose J.K."/>
            <person name="Sorensen I."/>
            <person name="Lee S.J."/>
            <person name="Kim R.W."/>
            <person name="Choi I.Y."/>
            <person name="Choi B.S."/>
            <person name="Lim J.S."/>
            <person name="Lee Y.H."/>
            <person name="Choi D."/>
        </authorList>
    </citation>
    <scope>NUCLEOTIDE SEQUENCE [LARGE SCALE GENOMIC DNA]</scope>
    <source>
        <strain evidence="5">cv. CM334</strain>
    </source>
</reference>
<evidence type="ECO:0000259" key="3">
    <source>
        <dbReference type="PROSITE" id="PS50158"/>
    </source>
</evidence>
<comment type="caution">
    <text evidence="4">The sequence shown here is derived from an EMBL/GenBank/DDBJ whole genome shotgun (WGS) entry which is preliminary data.</text>
</comment>
<dbReference type="EMBL" id="AYRZ02000005">
    <property type="protein sequence ID" value="PHT81551.1"/>
    <property type="molecule type" value="Genomic_DNA"/>
</dbReference>
<keyword evidence="1" id="KW-0863">Zinc-finger</keyword>
<dbReference type="GO" id="GO:0003676">
    <property type="term" value="F:nucleic acid binding"/>
    <property type="evidence" value="ECO:0007669"/>
    <property type="project" value="InterPro"/>
</dbReference>
<dbReference type="Proteomes" id="UP000222542">
    <property type="component" value="Unassembled WGS sequence"/>
</dbReference>
<dbReference type="Gramene" id="PHT81551">
    <property type="protein sequence ID" value="PHT81551"/>
    <property type="gene ID" value="T459_14566"/>
</dbReference>
<feature type="region of interest" description="Disordered" evidence="2">
    <location>
        <begin position="1"/>
        <end position="25"/>
    </location>
</feature>
<protein>
    <recommendedName>
        <fullName evidence="3">CCHC-type domain-containing protein</fullName>
    </recommendedName>
</protein>
<dbReference type="SUPFAM" id="SSF57756">
    <property type="entry name" value="Retrovirus zinc finger-like domains"/>
    <property type="match status" value="1"/>
</dbReference>
<keyword evidence="1" id="KW-0862">Zinc</keyword>
<dbReference type="GO" id="GO:0008270">
    <property type="term" value="F:zinc ion binding"/>
    <property type="evidence" value="ECO:0007669"/>
    <property type="project" value="UniProtKB-KW"/>
</dbReference>
<dbReference type="InterPro" id="IPR001878">
    <property type="entry name" value="Znf_CCHC"/>
</dbReference>
<accession>A0A2G2ZI01</accession>
<keyword evidence="5" id="KW-1185">Reference proteome</keyword>
<dbReference type="Gene3D" id="4.10.60.10">
    <property type="entry name" value="Zinc finger, CCHC-type"/>
    <property type="match status" value="1"/>
</dbReference>
<proteinExistence type="predicted"/>
<evidence type="ECO:0000313" key="4">
    <source>
        <dbReference type="EMBL" id="PHT81551.1"/>
    </source>
</evidence>
<sequence>MATQPEATKGFQKHPPRYEGKLNSTSNPKGFQCFKCQGWGHKSSECPNRRNMILGGVDCTILEKRWALNKLRMITNHKM</sequence>
<keyword evidence="1" id="KW-0479">Metal-binding</keyword>
<organism evidence="4 5">
    <name type="scientific">Capsicum annuum</name>
    <name type="common">Capsicum pepper</name>
    <dbReference type="NCBI Taxonomy" id="4072"/>
    <lineage>
        <taxon>Eukaryota</taxon>
        <taxon>Viridiplantae</taxon>
        <taxon>Streptophyta</taxon>
        <taxon>Embryophyta</taxon>
        <taxon>Tracheophyta</taxon>
        <taxon>Spermatophyta</taxon>
        <taxon>Magnoliopsida</taxon>
        <taxon>eudicotyledons</taxon>
        <taxon>Gunneridae</taxon>
        <taxon>Pentapetalae</taxon>
        <taxon>asterids</taxon>
        <taxon>lamiids</taxon>
        <taxon>Solanales</taxon>
        <taxon>Solanaceae</taxon>
        <taxon>Solanoideae</taxon>
        <taxon>Capsiceae</taxon>
        <taxon>Capsicum</taxon>
    </lineage>
</organism>
<gene>
    <name evidence="4" type="ORF">T459_14566</name>
</gene>
<name>A0A2G2ZI01_CAPAN</name>
<dbReference type="InterPro" id="IPR036875">
    <property type="entry name" value="Znf_CCHC_sf"/>
</dbReference>
<reference evidence="4 5" key="2">
    <citation type="journal article" date="2017" name="Genome Biol.">
        <title>New reference genome sequences of hot pepper reveal the massive evolution of plant disease-resistance genes by retroduplication.</title>
        <authorList>
            <person name="Kim S."/>
            <person name="Park J."/>
            <person name="Yeom S.I."/>
            <person name="Kim Y.M."/>
            <person name="Seo E."/>
            <person name="Kim K.T."/>
            <person name="Kim M.S."/>
            <person name="Lee J.M."/>
            <person name="Cheong K."/>
            <person name="Shin H.S."/>
            <person name="Kim S.B."/>
            <person name="Han K."/>
            <person name="Lee J."/>
            <person name="Park M."/>
            <person name="Lee H.A."/>
            <person name="Lee H.Y."/>
            <person name="Lee Y."/>
            <person name="Oh S."/>
            <person name="Lee J.H."/>
            <person name="Choi E."/>
            <person name="Choi E."/>
            <person name="Lee S.E."/>
            <person name="Jeon J."/>
            <person name="Kim H."/>
            <person name="Choi G."/>
            <person name="Song H."/>
            <person name="Lee J."/>
            <person name="Lee S.C."/>
            <person name="Kwon J.K."/>
            <person name="Lee H.Y."/>
            <person name="Koo N."/>
            <person name="Hong Y."/>
            <person name="Kim R.W."/>
            <person name="Kang W.H."/>
            <person name="Huh J.H."/>
            <person name="Kang B.C."/>
            <person name="Yang T.J."/>
            <person name="Lee Y.H."/>
            <person name="Bennetzen J.L."/>
            <person name="Choi D."/>
        </authorList>
    </citation>
    <scope>NUCLEOTIDE SEQUENCE [LARGE SCALE GENOMIC DNA]</scope>
    <source>
        <strain evidence="5">cv. CM334</strain>
    </source>
</reference>